<keyword evidence="2" id="KW-1185">Reference proteome</keyword>
<dbReference type="PaxDb" id="121845-A0A3Q0J4N4"/>
<gene>
    <name evidence="3" type="primary">LOC103512379</name>
</gene>
<evidence type="ECO:0000313" key="3">
    <source>
        <dbReference type="RefSeq" id="XP_026681675.1"/>
    </source>
</evidence>
<dbReference type="PROSITE" id="PS51339">
    <property type="entry name" value="PPASE_MYOTUBULARIN"/>
    <property type="match status" value="1"/>
</dbReference>
<name>A0A3Q0J4N4_DIACI</name>
<feature type="non-terminal residue" evidence="3">
    <location>
        <position position="1"/>
    </location>
</feature>
<proteinExistence type="predicted"/>
<reference evidence="3" key="1">
    <citation type="submission" date="2025-08" db="UniProtKB">
        <authorList>
            <consortium name="RefSeq"/>
        </authorList>
    </citation>
    <scope>IDENTIFICATION</scope>
</reference>
<dbReference type="InterPro" id="IPR010569">
    <property type="entry name" value="Myotubularin-like_Pase_dom"/>
</dbReference>
<dbReference type="RefSeq" id="XP_026681675.1">
    <property type="nucleotide sequence ID" value="XM_026825874.1"/>
</dbReference>
<sequence>EPNNPLTIRSLWDWGEQFSDRDILLFDNPLYNPANESNLLSLDCVALPQLQLWAQCYFRYIPQLELVGGGSPQVEFIARQALLGSYTLEDLCPEQVGSFYPFTQWRSHVGSTPPPPNPLLMSTLSLNTSGGEGDEHSYCTGITD</sequence>
<protein>
    <submittedName>
        <fullName evidence="3">Uncharacterized protein LOC103512379</fullName>
    </submittedName>
</protein>
<feature type="domain" description="Myotubularin phosphatase" evidence="1">
    <location>
        <begin position="1"/>
        <end position="57"/>
    </location>
</feature>
<evidence type="ECO:0000259" key="1">
    <source>
        <dbReference type="PROSITE" id="PS51339"/>
    </source>
</evidence>
<organism evidence="2 3">
    <name type="scientific">Diaphorina citri</name>
    <name type="common">Asian citrus psyllid</name>
    <dbReference type="NCBI Taxonomy" id="121845"/>
    <lineage>
        <taxon>Eukaryota</taxon>
        <taxon>Metazoa</taxon>
        <taxon>Ecdysozoa</taxon>
        <taxon>Arthropoda</taxon>
        <taxon>Hexapoda</taxon>
        <taxon>Insecta</taxon>
        <taxon>Pterygota</taxon>
        <taxon>Neoptera</taxon>
        <taxon>Paraneoptera</taxon>
        <taxon>Hemiptera</taxon>
        <taxon>Sternorrhyncha</taxon>
        <taxon>Psylloidea</taxon>
        <taxon>Psyllidae</taxon>
        <taxon>Diaphorininae</taxon>
        <taxon>Diaphorina</taxon>
    </lineage>
</organism>
<dbReference type="Proteomes" id="UP000079169">
    <property type="component" value="Unplaced"/>
</dbReference>
<dbReference type="Pfam" id="PF12578">
    <property type="entry name" value="3-PAP"/>
    <property type="match status" value="1"/>
</dbReference>
<evidence type="ECO:0000313" key="2">
    <source>
        <dbReference type="Proteomes" id="UP000079169"/>
    </source>
</evidence>
<dbReference type="STRING" id="121845.A0A3Q0J4N4"/>
<dbReference type="InterPro" id="IPR022587">
    <property type="entry name" value="MTMR12-like_C"/>
</dbReference>
<dbReference type="GeneID" id="103512379"/>
<dbReference type="AlphaFoldDB" id="A0A3Q0J4N4"/>
<accession>A0A3Q0J4N4</accession>
<dbReference type="KEGG" id="dci:103512379"/>